<dbReference type="AlphaFoldDB" id="A0A6G1HHF7"/>
<name>A0A6G1HHF7_9PEZI</name>
<organism evidence="2 3">
    <name type="scientific">Aulographum hederae CBS 113979</name>
    <dbReference type="NCBI Taxonomy" id="1176131"/>
    <lineage>
        <taxon>Eukaryota</taxon>
        <taxon>Fungi</taxon>
        <taxon>Dikarya</taxon>
        <taxon>Ascomycota</taxon>
        <taxon>Pezizomycotina</taxon>
        <taxon>Dothideomycetes</taxon>
        <taxon>Pleosporomycetidae</taxon>
        <taxon>Aulographales</taxon>
        <taxon>Aulographaceae</taxon>
    </lineage>
</organism>
<evidence type="ECO:0000313" key="2">
    <source>
        <dbReference type="EMBL" id="KAF1992460.1"/>
    </source>
</evidence>
<evidence type="ECO:0008006" key="4">
    <source>
        <dbReference type="Google" id="ProtNLM"/>
    </source>
</evidence>
<gene>
    <name evidence="2" type="ORF">K402DRAFT_6769</name>
</gene>
<sequence>MVCMDDLSDEIVVEILSYLTNPSDFAGLSRMNWRLHNCTTPHLYREAVLDIRKAGHIAGFSKGLARGYGRHLRKLVFLDSRVFTPDGAGGDSRSPDWNRANREWKYTAYTAELAMRTVFGLLPVHVLEYFAYASWVPVGSAILAFLFQAILQARRHTQFGYWHGDQFLR</sequence>
<dbReference type="EMBL" id="ML977137">
    <property type="protein sequence ID" value="KAF1992460.1"/>
    <property type="molecule type" value="Genomic_DNA"/>
</dbReference>
<keyword evidence="1" id="KW-0472">Membrane</keyword>
<keyword evidence="3" id="KW-1185">Reference proteome</keyword>
<proteinExistence type="predicted"/>
<dbReference type="Proteomes" id="UP000800041">
    <property type="component" value="Unassembled WGS sequence"/>
</dbReference>
<dbReference type="InterPro" id="IPR036047">
    <property type="entry name" value="F-box-like_dom_sf"/>
</dbReference>
<evidence type="ECO:0000256" key="1">
    <source>
        <dbReference type="SAM" id="Phobius"/>
    </source>
</evidence>
<feature type="transmembrane region" description="Helical" evidence="1">
    <location>
        <begin position="129"/>
        <end position="151"/>
    </location>
</feature>
<evidence type="ECO:0000313" key="3">
    <source>
        <dbReference type="Proteomes" id="UP000800041"/>
    </source>
</evidence>
<reference evidence="2" key="1">
    <citation type="journal article" date="2020" name="Stud. Mycol.">
        <title>101 Dothideomycetes genomes: a test case for predicting lifestyles and emergence of pathogens.</title>
        <authorList>
            <person name="Haridas S."/>
            <person name="Albert R."/>
            <person name="Binder M."/>
            <person name="Bloem J."/>
            <person name="Labutti K."/>
            <person name="Salamov A."/>
            <person name="Andreopoulos B."/>
            <person name="Baker S."/>
            <person name="Barry K."/>
            <person name="Bills G."/>
            <person name="Bluhm B."/>
            <person name="Cannon C."/>
            <person name="Castanera R."/>
            <person name="Culley D."/>
            <person name="Daum C."/>
            <person name="Ezra D."/>
            <person name="Gonzalez J."/>
            <person name="Henrissat B."/>
            <person name="Kuo A."/>
            <person name="Liang C."/>
            <person name="Lipzen A."/>
            <person name="Lutzoni F."/>
            <person name="Magnuson J."/>
            <person name="Mondo S."/>
            <person name="Nolan M."/>
            <person name="Ohm R."/>
            <person name="Pangilinan J."/>
            <person name="Park H.-J."/>
            <person name="Ramirez L."/>
            <person name="Alfaro M."/>
            <person name="Sun H."/>
            <person name="Tritt A."/>
            <person name="Yoshinaga Y."/>
            <person name="Zwiers L.-H."/>
            <person name="Turgeon B."/>
            <person name="Goodwin S."/>
            <person name="Spatafora J."/>
            <person name="Crous P."/>
            <person name="Grigoriev I."/>
        </authorList>
    </citation>
    <scope>NUCLEOTIDE SEQUENCE</scope>
    <source>
        <strain evidence="2">CBS 113979</strain>
    </source>
</reference>
<dbReference type="SUPFAM" id="SSF81383">
    <property type="entry name" value="F-box domain"/>
    <property type="match status" value="1"/>
</dbReference>
<keyword evidence="1" id="KW-1133">Transmembrane helix</keyword>
<protein>
    <recommendedName>
        <fullName evidence="4">F-box domain-containing protein</fullName>
    </recommendedName>
</protein>
<accession>A0A6G1HHF7</accession>
<keyword evidence="1" id="KW-0812">Transmembrane</keyword>